<gene>
    <name evidence="2" type="ORF">SAMN05421636_10621</name>
</gene>
<dbReference type="CDD" id="cd12797">
    <property type="entry name" value="M23_peptidase"/>
    <property type="match status" value="1"/>
</dbReference>
<dbReference type="Proteomes" id="UP000199109">
    <property type="component" value="Unassembled WGS sequence"/>
</dbReference>
<protein>
    <submittedName>
        <fullName evidence="2">Peptidase family M23</fullName>
    </submittedName>
</protein>
<proteinExistence type="predicted"/>
<dbReference type="Gene3D" id="2.70.70.10">
    <property type="entry name" value="Glucose Permease (Domain IIA)"/>
    <property type="match status" value="1"/>
</dbReference>
<dbReference type="SUPFAM" id="SSF51261">
    <property type="entry name" value="Duplicated hybrid motif"/>
    <property type="match status" value="1"/>
</dbReference>
<organism evidence="2 3">
    <name type="scientific">Pricia antarctica</name>
    <dbReference type="NCBI Taxonomy" id="641691"/>
    <lineage>
        <taxon>Bacteria</taxon>
        <taxon>Pseudomonadati</taxon>
        <taxon>Bacteroidota</taxon>
        <taxon>Flavobacteriia</taxon>
        <taxon>Flavobacteriales</taxon>
        <taxon>Flavobacteriaceae</taxon>
        <taxon>Pricia</taxon>
    </lineage>
</organism>
<dbReference type="PANTHER" id="PTHR21666">
    <property type="entry name" value="PEPTIDASE-RELATED"/>
    <property type="match status" value="1"/>
</dbReference>
<dbReference type="GO" id="GO:0004222">
    <property type="term" value="F:metalloendopeptidase activity"/>
    <property type="evidence" value="ECO:0007669"/>
    <property type="project" value="TreeGrafter"/>
</dbReference>
<evidence type="ECO:0000313" key="2">
    <source>
        <dbReference type="EMBL" id="SDE58508.1"/>
    </source>
</evidence>
<accession>A0A1G7E453</accession>
<evidence type="ECO:0000313" key="3">
    <source>
        <dbReference type="Proteomes" id="UP000199109"/>
    </source>
</evidence>
<keyword evidence="3" id="KW-1185">Reference proteome</keyword>
<evidence type="ECO:0000259" key="1">
    <source>
        <dbReference type="Pfam" id="PF01551"/>
    </source>
</evidence>
<name>A0A1G7E453_9FLAO</name>
<dbReference type="InterPro" id="IPR050570">
    <property type="entry name" value="Cell_wall_metabolism_enzyme"/>
</dbReference>
<dbReference type="InterPro" id="IPR011055">
    <property type="entry name" value="Dup_hybrid_motif"/>
</dbReference>
<reference evidence="2 3" key="1">
    <citation type="submission" date="2016-10" db="EMBL/GenBank/DDBJ databases">
        <authorList>
            <person name="de Groot N.N."/>
        </authorList>
    </citation>
    <scope>NUCLEOTIDE SEQUENCE [LARGE SCALE GENOMIC DNA]</scope>
    <source>
        <strain evidence="2 3">DSM 23421</strain>
    </source>
</reference>
<dbReference type="STRING" id="641691.SAMN05421636_10621"/>
<feature type="domain" description="M23ase beta-sheet core" evidence="1">
    <location>
        <begin position="108"/>
        <end position="173"/>
    </location>
</feature>
<sequence>MLTHFATCLCRNSNGLANFALPFEPYRATLKIRNTLKSHTKPPNLAVRYQFYNEGNKSTMKKAFSVLLLCVTMPIFGQVDYPKDAFRSPLDIPLVLAGTFGELRSNHFHSGMDIKTQQREGLPVYAIADGSVTRIKVSLWGYGKVLYVAHPNGYTSVYGHLQKFAPEIEAYIKKVQYQKKSYEVEVFPDYGEVKLEKGKVIAYTGNTGGSAGPHLHFEIRSSISEKPTNPLLYGFDVRDATNPILNNLYAYPLSQDAEINESQNKVELNFKRQEDGTFLAEKAYATGTIGLGFIGYDRLDLAANRNGVYSVQQSVNGKVFSEYDFETFSFGESRYINTLIDYDHYGRYYQKIQKLFKGPGNRLSIYKTLFNDGKIEITEGLTYNVELLIKDIKGNEVKALIPIEGKKEPVKIEREDEKTDNYLITKKPNNYDLGAAKVYFPANTFYDNFYIDLEKGEDTVKIHNNHVAAHRSFTITFDVAKYSEEEKKQLFIARLDNRLRPQYVSTYKRGTTFTARTRNLGTYTLAKDTVAPKISPRNFKEKQWLNDYQYLSLRISDDLSGIDTYSATINGEWILMEYEPKTNTLTYNFDDIILDKRECNLELTVTDNVGNSTTFTSTFFRK</sequence>
<dbReference type="PANTHER" id="PTHR21666:SF270">
    <property type="entry name" value="MUREIN HYDROLASE ACTIVATOR ENVC"/>
    <property type="match status" value="1"/>
</dbReference>
<dbReference type="EMBL" id="FNAO01000006">
    <property type="protein sequence ID" value="SDE58508.1"/>
    <property type="molecule type" value="Genomic_DNA"/>
</dbReference>
<dbReference type="AlphaFoldDB" id="A0A1G7E453"/>
<dbReference type="InterPro" id="IPR016047">
    <property type="entry name" value="M23ase_b-sheet_dom"/>
</dbReference>
<dbReference type="Pfam" id="PF01551">
    <property type="entry name" value="Peptidase_M23"/>
    <property type="match status" value="1"/>
</dbReference>